<dbReference type="Ensembl" id="ENSCJPT00005019736.1">
    <property type="protein sequence ID" value="ENSCJPP00005013777.1"/>
    <property type="gene ID" value="ENSCJPG00005011579.1"/>
</dbReference>
<dbReference type="GO" id="GO:0098609">
    <property type="term" value="P:cell-cell adhesion"/>
    <property type="evidence" value="ECO:0007669"/>
    <property type="project" value="TreeGrafter"/>
</dbReference>
<evidence type="ECO:0000256" key="1">
    <source>
        <dbReference type="ARBA" id="ARBA00004479"/>
    </source>
</evidence>
<dbReference type="PRINTS" id="PR00213">
    <property type="entry name" value="MYELINP0"/>
</dbReference>
<evidence type="ECO:0000259" key="10">
    <source>
        <dbReference type="PROSITE" id="PS50835"/>
    </source>
</evidence>
<keyword evidence="3" id="KW-0732">Signal</keyword>
<keyword evidence="5" id="KW-0472">Membrane</keyword>
<protein>
    <recommendedName>
        <fullName evidence="10">Ig-like domain-containing protein</fullName>
    </recommendedName>
</protein>
<comment type="subcellular location">
    <subcellularLocation>
        <location evidence="1">Membrane</location>
        <topology evidence="1">Single-pass type I membrane protein</topology>
    </subcellularLocation>
</comment>
<keyword evidence="12" id="KW-1185">Reference proteome</keyword>
<evidence type="ECO:0000313" key="11">
    <source>
        <dbReference type="Ensembl" id="ENSCJPP00005013777.1"/>
    </source>
</evidence>
<dbReference type="InterPro" id="IPR036179">
    <property type="entry name" value="Ig-like_dom_sf"/>
</dbReference>
<dbReference type="Proteomes" id="UP000694412">
    <property type="component" value="Chromosome 24"/>
</dbReference>
<evidence type="ECO:0000256" key="2">
    <source>
        <dbReference type="ARBA" id="ARBA00022692"/>
    </source>
</evidence>
<dbReference type="AlphaFoldDB" id="A0A8C2TKP7"/>
<dbReference type="PANTHER" id="PTHR13869:SF20">
    <property type="entry name" value="MYELIN PROTEIN ZERO-LIKE PROTEIN 3"/>
    <property type="match status" value="1"/>
</dbReference>
<dbReference type="InterPro" id="IPR003599">
    <property type="entry name" value="Ig_sub"/>
</dbReference>
<keyword evidence="7" id="KW-0325">Glycoprotein</keyword>
<dbReference type="InterPro" id="IPR007110">
    <property type="entry name" value="Ig-like_dom"/>
</dbReference>
<dbReference type="GeneTree" id="ENSGT00440000034341"/>
<keyword evidence="4" id="KW-1133">Transmembrane helix</keyword>
<proteinExistence type="predicted"/>
<accession>A0A8C2TKP7</accession>
<reference evidence="11" key="1">
    <citation type="submission" date="2015-11" db="EMBL/GenBank/DDBJ databases">
        <authorList>
            <consortium name="International Coturnix japonica Genome Analysis Consortium"/>
            <person name="Warren W."/>
            <person name="Burt D.W."/>
            <person name="Antin P.B."/>
            <person name="Lanford R."/>
            <person name="Gros J."/>
            <person name="Wilson R.K."/>
        </authorList>
    </citation>
    <scope>NUCLEOTIDE SEQUENCE [LARGE SCALE GENOMIC DNA]</scope>
</reference>
<dbReference type="Pfam" id="PF07686">
    <property type="entry name" value="V-set"/>
    <property type="match status" value="2"/>
</dbReference>
<dbReference type="Gene3D" id="2.60.40.10">
    <property type="entry name" value="Immunoglobulins"/>
    <property type="match status" value="2"/>
</dbReference>
<evidence type="ECO:0000256" key="9">
    <source>
        <dbReference type="SAM" id="MobiDB-lite"/>
    </source>
</evidence>
<dbReference type="InterPro" id="IPR013783">
    <property type="entry name" value="Ig-like_fold"/>
</dbReference>
<name>A0A8C2TKP7_COTJA</name>
<dbReference type="InterPro" id="IPR013106">
    <property type="entry name" value="Ig_V-set"/>
</dbReference>
<dbReference type="GO" id="GO:0005886">
    <property type="term" value="C:plasma membrane"/>
    <property type="evidence" value="ECO:0007669"/>
    <property type="project" value="TreeGrafter"/>
</dbReference>
<reference evidence="11" key="3">
    <citation type="submission" date="2025-09" db="UniProtKB">
        <authorList>
            <consortium name="Ensembl"/>
        </authorList>
    </citation>
    <scope>IDENTIFICATION</scope>
</reference>
<dbReference type="PANTHER" id="PTHR13869">
    <property type="entry name" value="MYELIN P0 RELATED"/>
    <property type="match status" value="1"/>
</dbReference>
<organism evidence="11 12">
    <name type="scientific">Coturnix japonica</name>
    <name type="common">Japanese quail</name>
    <name type="synonym">Coturnix coturnix japonica</name>
    <dbReference type="NCBI Taxonomy" id="93934"/>
    <lineage>
        <taxon>Eukaryota</taxon>
        <taxon>Metazoa</taxon>
        <taxon>Chordata</taxon>
        <taxon>Craniata</taxon>
        <taxon>Vertebrata</taxon>
        <taxon>Euteleostomi</taxon>
        <taxon>Archelosauria</taxon>
        <taxon>Archosauria</taxon>
        <taxon>Dinosauria</taxon>
        <taxon>Saurischia</taxon>
        <taxon>Theropoda</taxon>
        <taxon>Coelurosauria</taxon>
        <taxon>Aves</taxon>
        <taxon>Neognathae</taxon>
        <taxon>Galloanserae</taxon>
        <taxon>Galliformes</taxon>
        <taxon>Phasianidae</taxon>
        <taxon>Perdicinae</taxon>
        <taxon>Coturnix</taxon>
    </lineage>
</organism>
<evidence type="ECO:0000313" key="12">
    <source>
        <dbReference type="Proteomes" id="UP000694412"/>
    </source>
</evidence>
<keyword evidence="6" id="KW-1015">Disulfide bond</keyword>
<evidence type="ECO:0000256" key="3">
    <source>
        <dbReference type="ARBA" id="ARBA00022729"/>
    </source>
</evidence>
<dbReference type="PROSITE" id="PS50835">
    <property type="entry name" value="IG_LIKE"/>
    <property type="match status" value="2"/>
</dbReference>
<dbReference type="InterPro" id="IPR000920">
    <property type="entry name" value="Myelin_P0-rel"/>
</dbReference>
<feature type="domain" description="Ig-like" evidence="10">
    <location>
        <begin position="1"/>
        <end position="90"/>
    </location>
</feature>
<evidence type="ECO:0000256" key="4">
    <source>
        <dbReference type="ARBA" id="ARBA00022989"/>
    </source>
</evidence>
<dbReference type="SUPFAM" id="SSF48726">
    <property type="entry name" value="Immunoglobulin"/>
    <property type="match status" value="2"/>
</dbReference>
<reference evidence="11" key="2">
    <citation type="submission" date="2025-08" db="UniProtKB">
        <authorList>
            <consortium name="Ensembl"/>
        </authorList>
    </citation>
    <scope>IDENTIFICATION</scope>
</reference>
<sequence length="318" mass="34994">RGYVGEQVVLKCSFKSSFPITESLTIDWTYRPLTGGRMETVSGSVAYPPSVGKFKDRISWVGDAAKGDASIAIQNPTVSDNGTFICSVKNPPDVYHNIPQTVLIVTEREPWLHASAGDSVLLHCLFQDPEATGWTVTKVDWLRVPRAGKQKEEMVFYYYSNSSVPVGRFQGRVRWQGDVSCWDGSIQLQDVQVNDSGRYTCEIRLFQHGSIFKNHTFLHVSPEIQRGVSPSLSPHLTLTKGFPYLPAQFCSSAGVPVVGSSPALVSPYRQSSRKCPSPGPYWSLGCDRVLQRCGRGSGFPGRTQPEEEVPTFASGLLG</sequence>
<dbReference type="SMART" id="SM00406">
    <property type="entry name" value="IGv"/>
    <property type="match status" value="2"/>
</dbReference>
<evidence type="ECO:0000256" key="7">
    <source>
        <dbReference type="ARBA" id="ARBA00023180"/>
    </source>
</evidence>
<evidence type="ECO:0000256" key="5">
    <source>
        <dbReference type="ARBA" id="ARBA00023136"/>
    </source>
</evidence>
<evidence type="ECO:0000256" key="8">
    <source>
        <dbReference type="ARBA" id="ARBA00023319"/>
    </source>
</evidence>
<keyword evidence="2" id="KW-0812">Transmembrane</keyword>
<keyword evidence="8" id="KW-0393">Immunoglobulin domain</keyword>
<dbReference type="SMART" id="SM00409">
    <property type="entry name" value="IG"/>
    <property type="match status" value="2"/>
</dbReference>
<feature type="region of interest" description="Disordered" evidence="9">
    <location>
        <begin position="297"/>
        <end position="318"/>
    </location>
</feature>
<feature type="domain" description="Ig-like" evidence="10">
    <location>
        <begin position="99"/>
        <end position="203"/>
    </location>
</feature>
<evidence type="ECO:0000256" key="6">
    <source>
        <dbReference type="ARBA" id="ARBA00023157"/>
    </source>
</evidence>